<evidence type="ECO:0000259" key="4">
    <source>
        <dbReference type="PROSITE" id="PS50801"/>
    </source>
</evidence>
<proteinExistence type="predicted"/>
<evidence type="ECO:0008006" key="7">
    <source>
        <dbReference type="Google" id="ProtNLM"/>
    </source>
</evidence>
<keyword evidence="1" id="KW-0597">Phosphoprotein</keyword>
<dbReference type="Gene3D" id="3.30.750.24">
    <property type="entry name" value="STAS domain"/>
    <property type="match status" value="1"/>
</dbReference>
<dbReference type="SMART" id="SM00091">
    <property type="entry name" value="PAS"/>
    <property type="match status" value="2"/>
</dbReference>
<dbReference type="Pfam" id="PF01740">
    <property type="entry name" value="STAS"/>
    <property type="match status" value="1"/>
</dbReference>
<feature type="domain" description="PAS" evidence="2">
    <location>
        <begin position="172"/>
        <end position="216"/>
    </location>
</feature>
<dbReference type="PANTHER" id="PTHR33745:SF3">
    <property type="entry name" value="RSBT CO-ANTAGONIST PROTEIN RSBRC"/>
    <property type="match status" value="1"/>
</dbReference>
<dbReference type="InterPro" id="IPR035965">
    <property type="entry name" value="PAS-like_dom_sf"/>
</dbReference>
<dbReference type="PROSITE" id="PS50112">
    <property type="entry name" value="PAS"/>
    <property type="match status" value="2"/>
</dbReference>
<feature type="domain" description="PAS" evidence="2">
    <location>
        <begin position="45"/>
        <end position="90"/>
    </location>
</feature>
<dbReference type="PANTHER" id="PTHR33745">
    <property type="entry name" value="RSBT ANTAGONIST PROTEIN RSBS-RELATED"/>
    <property type="match status" value="1"/>
</dbReference>
<organism evidence="5 6">
    <name type="scientific">Sorangium cellulosum</name>
    <name type="common">Polyangium cellulosum</name>
    <dbReference type="NCBI Taxonomy" id="56"/>
    <lineage>
        <taxon>Bacteria</taxon>
        <taxon>Pseudomonadati</taxon>
        <taxon>Myxococcota</taxon>
        <taxon>Polyangia</taxon>
        <taxon>Polyangiales</taxon>
        <taxon>Polyangiaceae</taxon>
        <taxon>Sorangium</taxon>
    </lineage>
</organism>
<gene>
    <name evidence="5" type="ORF">BE04_24620</name>
</gene>
<evidence type="ECO:0000313" key="6">
    <source>
        <dbReference type="Proteomes" id="UP000075604"/>
    </source>
</evidence>
<dbReference type="EMBL" id="JELX01000796">
    <property type="protein sequence ID" value="KYF61475.1"/>
    <property type="molecule type" value="Genomic_DNA"/>
</dbReference>
<dbReference type="InterPro" id="IPR013656">
    <property type="entry name" value="PAS_4"/>
</dbReference>
<feature type="domain" description="PAC" evidence="3">
    <location>
        <begin position="244"/>
        <end position="296"/>
    </location>
</feature>
<dbReference type="InterPro" id="IPR013767">
    <property type="entry name" value="PAS_fold"/>
</dbReference>
<dbReference type="Gene3D" id="3.30.450.20">
    <property type="entry name" value="PAS domain"/>
    <property type="match status" value="2"/>
</dbReference>
<evidence type="ECO:0000259" key="2">
    <source>
        <dbReference type="PROSITE" id="PS50112"/>
    </source>
</evidence>
<dbReference type="InterPro" id="IPR002645">
    <property type="entry name" value="STAS_dom"/>
</dbReference>
<dbReference type="CDD" id="cd07041">
    <property type="entry name" value="STAS_RsbR_RsbS_like"/>
    <property type="match status" value="1"/>
</dbReference>
<protein>
    <recommendedName>
        <fullName evidence="7">Anti-anti-sigma factor</fullName>
    </recommendedName>
</protein>
<dbReference type="NCBIfam" id="TIGR00229">
    <property type="entry name" value="sensory_box"/>
    <property type="match status" value="2"/>
</dbReference>
<dbReference type="GO" id="GO:0006355">
    <property type="term" value="P:regulation of DNA-templated transcription"/>
    <property type="evidence" value="ECO:0007669"/>
    <property type="project" value="InterPro"/>
</dbReference>
<dbReference type="SUPFAM" id="SSF52091">
    <property type="entry name" value="SpoIIaa-like"/>
    <property type="match status" value="1"/>
</dbReference>
<dbReference type="AlphaFoldDB" id="A0A150Q0D3"/>
<comment type="caution">
    <text evidence="5">The sequence shown here is derived from an EMBL/GenBank/DDBJ whole genome shotgun (WGS) entry which is preliminary data.</text>
</comment>
<accession>A0A150Q0D3</accession>
<evidence type="ECO:0000313" key="5">
    <source>
        <dbReference type="EMBL" id="KYF61475.1"/>
    </source>
</evidence>
<evidence type="ECO:0000259" key="3">
    <source>
        <dbReference type="PROSITE" id="PS50113"/>
    </source>
</evidence>
<dbReference type="Pfam" id="PF00989">
    <property type="entry name" value="PAS"/>
    <property type="match status" value="1"/>
</dbReference>
<dbReference type="InterPro" id="IPR036513">
    <property type="entry name" value="STAS_dom_sf"/>
</dbReference>
<evidence type="ECO:0000256" key="1">
    <source>
        <dbReference type="ARBA" id="ARBA00022553"/>
    </source>
</evidence>
<dbReference type="InterPro" id="IPR000700">
    <property type="entry name" value="PAS-assoc_C"/>
</dbReference>
<dbReference type="CDD" id="cd00130">
    <property type="entry name" value="PAS"/>
    <property type="match status" value="2"/>
</dbReference>
<dbReference type="InterPro" id="IPR000014">
    <property type="entry name" value="PAS"/>
</dbReference>
<dbReference type="PROSITE" id="PS50801">
    <property type="entry name" value="STAS"/>
    <property type="match status" value="1"/>
</dbReference>
<reference evidence="5 6" key="1">
    <citation type="submission" date="2014-02" db="EMBL/GenBank/DDBJ databases">
        <title>The small core and large imbalanced accessory genome model reveals a collaborative survival strategy of Sorangium cellulosum strains in nature.</title>
        <authorList>
            <person name="Han K."/>
            <person name="Peng R."/>
            <person name="Blom J."/>
            <person name="Li Y.-Z."/>
        </authorList>
    </citation>
    <scope>NUCLEOTIDE SEQUENCE [LARGE SCALE GENOMIC DNA]</scope>
    <source>
        <strain evidence="5 6">So0157-18</strain>
    </source>
</reference>
<dbReference type="Proteomes" id="UP000075604">
    <property type="component" value="Unassembled WGS sequence"/>
</dbReference>
<name>A0A150Q0D3_SORCE</name>
<dbReference type="InterPro" id="IPR051932">
    <property type="entry name" value="Bact_StressResp_Reg"/>
</dbReference>
<dbReference type="Pfam" id="PF08448">
    <property type="entry name" value="PAS_4"/>
    <property type="match status" value="1"/>
</dbReference>
<dbReference type="SUPFAM" id="SSF55785">
    <property type="entry name" value="PYP-like sensor domain (PAS domain)"/>
    <property type="match status" value="2"/>
</dbReference>
<sequence>MSNSSAPSGTAAAELDVFQRRTVELERLLHAASAREIEREREIGALREQVELLDIAHDAILVRRLDGVITYWNRGAERMYDIRREDAVGRASHELLRTAFPAPLPAIERSLLEAGRWEGDLKHTTPRGVVIVASRWVLRRGPSGAPETVFEINNDITARKAAEEERDRQTALLKRQAQLLDLAHDAILLRALDGTIAYWNQGAERMYGYAAAEAIGARSHELLGTRFPAALPAIERALRTEGHWQGELEHTRRDGGTITVESRWVVQADPGDAEALIMEINTDITARKEAERMRSEQQQELIRLQATAIAELSTPLIPITDHVVVMPLIGVLDTLRAQQAMDTLLQGLSSSGATVAIVDITGVKVVDTKVADALIRVAQGARLLGAEVVLTGIRADVAQTMVGLGVDLRNIVTRGTLQGGIAYALSRPGARGRLA</sequence>
<feature type="domain" description="STAS" evidence="4">
    <location>
        <begin position="313"/>
        <end position="424"/>
    </location>
</feature>
<dbReference type="PROSITE" id="PS50113">
    <property type="entry name" value="PAC"/>
    <property type="match status" value="1"/>
</dbReference>